<reference evidence="2" key="1">
    <citation type="journal article" date="2021" name="Front. Mar. Sci.">
        <title>Molecular phylogenetic and evolutionary analyses of Euplotes species living in freshwater and marine habitats: a mitogenomic perspective.</title>
        <authorList>
            <person name="Huang N."/>
            <person name="Chen S."/>
            <person name="Miao M."/>
        </authorList>
    </citation>
    <scope>NUCLEOTIDE SEQUENCE</scope>
</reference>
<keyword evidence="2" id="KW-0496">Mitochondrion</keyword>
<proteinExistence type="predicted"/>
<keyword evidence="1" id="KW-0472">Membrane</keyword>
<feature type="transmembrane region" description="Helical" evidence="1">
    <location>
        <begin position="20"/>
        <end position="38"/>
    </location>
</feature>
<keyword evidence="1" id="KW-1133">Transmembrane helix</keyword>
<name>A0A8A9WN66_EUPVA</name>
<organism evidence="2">
    <name type="scientific">Euplotes vannus</name>
    <name type="common">Marine ciliate</name>
    <name type="synonym">Moneuplotes vannus</name>
    <dbReference type="NCBI Taxonomy" id="5939"/>
    <lineage>
        <taxon>Eukaryota</taxon>
        <taxon>Sar</taxon>
        <taxon>Alveolata</taxon>
        <taxon>Ciliophora</taxon>
        <taxon>Intramacronucleata</taxon>
        <taxon>Spirotrichea</taxon>
        <taxon>Hypotrichia</taxon>
        <taxon>Euplotida</taxon>
        <taxon>Euplotidae</taxon>
        <taxon>Euplotes</taxon>
    </lineage>
</organism>
<sequence>MLLIFYQNEWVRFIVNGRTLRQFILLRWVMFFGFVCELCSVWRRLINIMCTWLPALGFYFFLRVVTLKPLNPLPLSKLLMPLPSLKPLPERRIFNWTRRYLVFLTWFLYFIYLLPLNQNSRIVTFPHNSALRTTVWMFLWL</sequence>
<keyword evidence="1" id="KW-0812">Transmembrane</keyword>
<dbReference type="EMBL" id="MT665959">
    <property type="protein sequence ID" value="QTT61054.1"/>
    <property type="molecule type" value="Genomic_DNA"/>
</dbReference>
<feature type="transmembrane region" description="Helical" evidence="1">
    <location>
        <begin position="45"/>
        <end position="65"/>
    </location>
</feature>
<geneLocation type="mitochondrion" evidence="2"/>
<dbReference type="AlphaFoldDB" id="A0A8A9WN66"/>
<gene>
    <name evidence="2" type="primary">ORF160</name>
</gene>
<feature type="transmembrane region" description="Helical" evidence="1">
    <location>
        <begin position="96"/>
        <end position="114"/>
    </location>
</feature>
<accession>A0A8A9WN66</accession>
<evidence type="ECO:0000313" key="2">
    <source>
        <dbReference type="EMBL" id="QTT61054.1"/>
    </source>
</evidence>
<evidence type="ECO:0000256" key="1">
    <source>
        <dbReference type="SAM" id="Phobius"/>
    </source>
</evidence>
<protein>
    <submittedName>
        <fullName evidence="2">Uncharacterized protein</fullName>
    </submittedName>
</protein>